<proteinExistence type="predicted"/>
<dbReference type="VEuPathDB" id="VectorBase:CSON011515"/>
<protein>
    <submittedName>
        <fullName evidence="2">CSON011515 protein</fullName>
    </submittedName>
</protein>
<evidence type="ECO:0000256" key="1">
    <source>
        <dbReference type="SAM" id="SignalP"/>
    </source>
</evidence>
<accession>A0A336N049</accession>
<organism evidence="2">
    <name type="scientific">Culicoides sonorensis</name>
    <name type="common">Biting midge</name>
    <dbReference type="NCBI Taxonomy" id="179676"/>
    <lineage>
        <taxon>Eukaryota</taxon>
        <taxon>Metazoa</taxon>
        <taxon>Ecdysozoa</taxon>
        <taxon>Arthropoda</taxon>
        <taxon>Hexapoda</taxon>
        <taxon>Insecta</taxon>
        <taxon>Pterygota</taxon>
        <taxon>Neoptera</taxon>
        <taxon>Endopterygota</taxon>
        <taxon>Diptera</taxon>
        <taxon>Nematocera</taxon>
        <taxon>Chironomoidea</taxon>
        <taxon>Ceratopogonidae</taxon>
        <taxon>Ceratopogoninae</taxon>
        <taxon>Culicoides</taxon>
        <taxon>Monoculicoides</taxon>
    </lineage>
</organism>
<evidence type="ECO:0000313" key="2">
    <source>
        <dbReference type="EMBL" id="SSX35866.1"/>
    </source>
</evidence>
<dbReference type="EMBL" id="UFQT01005019">
    <property type="protein sequence ID" value="SSX35866.1"/>
    <property type="molecule type" value="Genomic_DNA"/>
</dbReference>
<feature type="chain" id="PRO_5016446460" evidence="1">
    <location>
        <begin position="26"/>
        <end position="123"/>
    </location>
</feature>
<keyword evidence="1" id="KW-0732">Signal</keyword>
<sequence length="123" mass="13896">MSRCFTSYFLLTVLLLSICLRESTALRCFVCGPDENCDRNFEDQTVNCGFSPVPNALRYECVKYHIGNSVARGCFVETFCQQQPYCYACGTDYCNGTDSIRIVSKFSLFISIIAILVSYKTIN</sequence>
<gene>
    <name evidence="2" type="primary">CSON011515</name>
</gene>
<dbReference type="AlphaFoldDB" id="A0A336N049"/>
<reference evidence="2" key="1">
    <citation type="submission" date="2018-07" db="EMBL/GenBank/DDBJ databases">
        <authorList>
            <person name="Quirk P.G."/>
            <person name="Krulwich T.A."/>
        </authorList>
    </citation>
    <scope>NUCLEOTIDE SEQUENCE</scope>
</reference>
<name>A0A336N049_CULSO</name>
<feature type="signal peptide" evidence="1">
    <location>
        <begin position="1"/>
        <end position="25"/>
    </location>
</feature>